<dbReference type="InterPro" id="IPR036259">
    <property type="entry name" value="MFS_trans_sf"/>
</dbReference>
<gene>
    <name evidence="8" type="ORF">CDO52_15740</name>
</gene>
<comment type="subcellular location">
    <subcellularLocation>
        <location evidence="1">Cell membrane</location>
        <topology evidence="1">Multi-pass membrane protein</topology>
    </subcellularLocation>
</comment>
<dbReference type="EMBL" id="CP022753">
    <property type="protein sequence ID" value="ASU84048.1"/>
    <property type="molecule type" value="Genomic_DNA"/>
</dbReference>
<dbReference type="CDD" id="cd06173">
    <property type="entry name" value="MFS_MefA_like"/>
    <property type="match status" value="1"/>
</dbReference>
<dbReference type="Pfam" id="PF07690">
    <property type="entry name" value="MFS_1"/>
    <property type="match status" value="1"/>
</dbReference>
<feature type="transmembrane region" description="Helical" evidence="7">
    <location>
        <begin position="311"/>
        <end position="335"/>
    </location>
</feature>
<dbReference type="GO" id="GO:0022857">
    <property type="term" value="F:transmembrane transporter activity"/>
    <property type="evidence" value="ECO:0007669"/>
    <property type="project" value="InterPro"/>
</dbReference>
<dbReference type="InterPro" id="IPR011701">
    <property type="entry name" value="MFS"/>
</dbReference>
<keyword evidence="2" id="KW-1003">Cell membrane</keyword>
<feature type="transmembrane region" description="Helical" evidence="7">
    <location>
        <begin position="160"/>
        <end position="186"/>
    </location>
</feature>
<evidence type="ECO:0000256" key="4">
    <source>
        <dbReference type="ARBA" id="ARBA00022989"/>
    </source>
</evidence>
<feature type="transmembrane region" description="Helical" evidence="7">
    <location>
        <begin position="220"/>
        <end position="238"/>
    </location>
</feature>
<accession>A0A223S7F4</accession>
<evidence type="ECO:0000256" key="7">
    <source>
        <dbReference type="SAM" id="Phobius"/>
    </source>
</evidence>
<dbReference type="PANTHER" id="PTHR23513:SF11">
    <property type="entry name" value="STAPHYLOFERRIN A TRANSPORTER"/>
    <property type="match status" value="1"/>
</dbReference>
<dbReference type="SUPFAM" id="SSF103473">
    <property type="entry name" value="MFS general substrate transporter"/>
    <property type="match status" value="1"/>
</dbReference>
<keyword evidence="9" id="KW-1185">Reference proteome</keyword>
<evidence type="ECO:0000313" key="8">
    <source>
        <dbReference type="EMBL" id="ASU84048.1"/>
    </source>
</evidence>
<dbReference type="KEGG" id="ngv:CDO52_15740"/>
<evidence type="ECO:0000256" key="6">
    <source>
        <dbReference type="SAM" id="MobiDB-lite"/>
    </source>
</evidence>
<proteinExistence type="predicted"/>
<keyword evidence="3 7" id="KW-0812">Transmembrane</keyword>
<organism evidence="8 9">
    <name type="scientific">Nocardiopsis gilva YIM 90087</name>
    <dbReference type="NCBI Taxonomy" id="1235441"/>
    <lineage>
        <taxon>Bacteria</taxon>
        <taxon>Bacillati</taxon>
        <taxon>Actinomycetota</taxon>
        <taxon>Actinomycetes</taxon>
        <taxon>Streptosporangiales</taxon>
        <taxon>Nocardiopsidaceae</taxon>
        <taxon>Nocardiopsis</taxon>
    </lineage>
</organism>
<name>A0A223S7F4_9ACTN</name>
<evidence type="ECO:0008006" key="10">
    <source>
        <dbReference type="Google" id="ProtNLM"/>
    </source>
</evidence>
<feature type="transmembrane region" description="Helical" evidence="7">
    <location>
        <begin position="284"/>
        <end position="305"/>
    </location>
</feature>
<dbReference type="PANTHER" id="PTHR23513">
    <property type="entry name" value="INTEGRAL MEMBRANE EFFLUX PROTEIN-RELATED"/>
    <property type="match status" value="1"/>
</dbReference>
<feature type="transmembrane region" description="Helical" evidence="7">
    <location>
        <begin position="258"/>
        <end position="277"/>
    </location>
</feature>
<evidence type="ECO:0000256" key="2">
    <source>
        <dbReference type="ARBA" id="ARBA00022475"/>
    </source>
</evidence>
<dbReference type="AlphaFoldDB" id="A0A223S7F4"/>
<reference evidence="8 9" key="1">
    <citation type="submission" date="2017-08" db="EMBL/GenBank/DDBJ databases">
        <title>The complete genome sequence of Nocardiopsis gilva YIM 90087.</title>
        <authorList>
            <person name="Yin M."/>
            <person name="Tang S."/>
        </authorList>
    </citation>
    <scope>NUCLEOTIDE SEQUENCE [LARGE SCALE GENOMIC DNA]</scope>
    <source>
        <strain evidence="8 9">YIM 90087</strain>
    </source>
</reference>
<evidence type="ECO:0000256" key="5">
    <source>
        <dbReference type="ARBA" id="ARBA00023136"/>
    </source>
</evidence>
<feature type="compositionally biased region" description="Basic and acidic residues" evidence="6">
    <location>
        <begin position="61"/>
        <end position="71"/>
    </location>
</feature>
<keyword evidence="4 7" id="KW-1133">Transmembrane helix</keyword>
<feature type="region of interest" description="Disordered" evidence="6">
    <location>
        <begin position="28"/>
        <end position="94"/>
    </location>
</feature>
<evidence type="ECO:0000256" key="3">
    <source>
        <dbReference type="ARBA" id="ARBA00022692"/>
    </source>
</evidence>
<feature type="transmembrane region" description="Helical" evidence="7">
    <location>
        <begin position="374"/>
        <end position="394"/>
    </location>
</feature>
<feature type="transmembrane region" description="Helical" evidence="7">
    <location>
        <begin position="347"/>
        <end position="368"/>
    </location>
</feature>
<dbReference type="Proteomes" id="UP000215005">
    <property type="component" value="Chromosome"/>
</dbReference>
<evidence type="ECO:0000256" key="1">
    <source>
        <dbReference type="ARBA" id="ARBA00004651"/>
    </source>
</evidence>
<protein>
    <recommendedName>
        <fullName evidence="10">MFS transporter</fullName>
    </recommendedName>
</protein>
<sequence length="404" mass="41744">MDGVERSASAASLLVLAHRRRVHVAGNSDAGLRARVARSPGEPHPHGHGAVGTSDPPRAVDPARRRAERPYRGLSRHDRRQHDPVRRGGHGCLRHDGDVPGANTLVVIAVALGTVDAFNIPASASVPKLLVDAHVLGRAMAARQILTQGAMLCGPPLGGAAIAIVGLSATFWAGAVSYLGMLVVLWRVRSKATLTVTAAQSATLSRQVGQGLLMVFTTPLLRAIVLLTGAFAMFIVPFSPPLVPLVSTERGWDAMTTGVAAGAYGVGMACVTVCVLWRGTAERAGLSASVGMLTAGMAIAATAAAPEPLVFWFSALVAGLGTGVFSTHVGPLFVAASPREAIGRVQAVVAFAQWLPLLLANPLIGFLAQRHTAAVALVLWGSGAAVAGVVALYTPRFRGAVITE</sequence>
<evidence type="ECO:0000313" key="9">
    <source>
        <dbReference type="Proteomes" id="UP000215005"/>
    </source>
</evidence>
<keyword evidence="5 7" id="KW-0472">Membrane</keyword>
<dbReference type="Gene3D" id="1.20.1250.20">
    <property type="entry name" value="MFS general substrate transporter like domains"/>
    <property type="match status" value="1"/>
</dbReference>
<dbReference type="GO" id="GO:0005886">
    <property type="term" value="C:plasma membrane"/>
    <property type="evidence" value="ECO:0007669"/>
    <property type="project" value="UniProtKB-SubCell"/>
</dbReference>